<dbReference type="PANTHER" id="PTHR42852:SF13">
    <property type="entry name" value="PROTEIN DIPZ"/>
    <property type="match status" value="1"/>
</dbReference>
<dbReference type="STRING" id="1798665.A2942_03955"/>
<dbReference type="InterPro" id="IPR013740">
    <property type="entry name" value="Redoxin"/>
</dbReference>
<dbReference type="EMBL" id="MHLP01000011">
    <property type="protein sequence ID" value="OGZ13180.1"/>
    <property type="molecule type" value="Genomic_DNA"/>
</dbReference>
<dbReference type="Pfam" id="PF08534">
    <property type="entry name" value="Redoxin"/>
    <property type="match status" value="1"/>
</dbReference>
<keyword evidence="1" id="KW-0472">Membrane</keyword>
<dbReference type="InterPro" id="IPR036249">
    <property type="entry name" value="Thioredoxin-like_sf"/>
</dbReference>
<proteinExistence type="predicted"/>
<comment type="caution">
    <text evidence="3">The sequence shown here is derived from an EMBL/GenBank/DDBJ whole genome shotgun (WGS) entry which is preliminary data.</text>
</comment>
<keyword evidence="1" id="KW-0812">Transmembrane</keyword>
<dbReference type="PROSITE" id="PS51352">
    <property type="entry name" value="THIOREDOXIN_2"/>
    <property type="match status" value="1"/>
</dbReference>
<organism evidence="3 4">
    <name type="scientific">Candidatus Lloydbacteria bacterium RIFCSPLOWO2_01_FULL_50_20</name>
    <dbReference type="NCBI Taxonomy" id="1798665"/>
    <lineage>
        <taxon>Bacteria</taxon>
        <taxon>Candidatus Lloydiibacteriota</taxon>
    </lineage>
</organism>
<gene>
    <name evidence="3" type="ORF">A2942_03955</name>
</gene>
<reference evidence="3 4" key="1">
    <citation type="journal article" date="2016" name="Nat. Commun.">
        <title>Thousands of microbial genomes shed light on interconnected biogeochemical processes in an aquifer system.</title>
        <authorList>
            <person name="Anantharaman K."/>
            <person name="Brown C.T."/>
            <person name="Hug L.A."/>
            <person name="Sharon I."/>
            <person name="Castelle C.J."/>
            <person name="Probst A.J."/>
            <person name="Thomas B.C."/>
            <person name="Singh A."/>
            <person name="Wilkins M.J."/>
            <person name="Karaoz U."/>
            <person name="Brodie E.L."/>
            <person name="Williams K.H."/>
            <person name="Hubbard S.S."/>
            <person name="Banfield J.F."/>
        </authorList>
    </citation>
    <scope>NUCLEOTIDE SEQUENCE [LARGE SCALE GENOMIC DNA]</scope>
</reference>
<accession>A0A1G2DJW8</accession>
<evidence type="ECO:0000313" key="4">
    <source>
        <dbReference type="Proteomes" id="UP000178534"/>
    </source>
</evidence>
<dbReference type="SUPFAM" id="SSF52833">
    <property type="entry name" value="Thioredoxin-like"/>
    <property type="match status" value="1"/>
</dbReference>
<evidence type="ECO:0000256" key="1">
    <source>
        <dbReference type="SAM" id="Phobius"/>
    </source>
</evidence>
<dbReference type="InterPro" id="IPR041017">
    <property type="entry name" value="Thioredoxin_10"/>
</dbReference>
<dbReference type="PANTHER" id="PTHR42852">
    <property type="entry name" value="THIOL:DISULFIDE INTERCHANGE PROTEIN DSBE"/>
    <property type="match status" value="1"/>
</dbReference>
<dbReference type="Gene3D" id="2.60.120.260">
    <property type="entry name" value="Galactose-binding domain-like"/>
    <property type="match status" value="1"/>
</dbReference>
<dbReference type="Proteomes" id="UP000178534">
    <property type="component" value="Unassembled WGS sequence"/>
</dbReference>
<feature type="transmembrane region" description="Helical" evidence="1">
    <location>
        <begin position="7"/>
        <end position="25"/>
    </location>
</feature>
<dbReference type="Pfam" id="PF17991">
    <property type="entry name" value="Thioredoxin_10"/>
    <property type="match status" value="1"/>
</dbReference>
<dbReference type="AlphaFoldDB" id="A0A1G2DJW8"/>
<evidence type="ECO:0000313" key="3">
    <source>
        <dbReference type="EMBL" id="OGZ13180.1"/>
    </source>
</evidence>
<dbReference type="InterPro" id="IPR050553">
    <property type="entry name" value="Thioredoxin_ResA/DsbE_sf"/>
</dbReference>
<protein>
    <recommendedName>
        <fullName evidence="2">Thioredoxin domain-containing protein</fullName>
    </recommendedName>
</protein>
<name>A0A1G2DJW8_9BACT</name>
<keyword evidence="1" id="KW-1133">Transmembrane helix</keyword>
<dbReference type="Gene3D" id="3.40.30.10">
    <property type="entry name" value="Glutaredoxin"/>
    <property type="match status" value="1"/>
</dbReference>
<sequence length="410" mass="45165">MALSKRNIIISGLLLLLVIGVIFFVPKKTTNPSELATTDTVPAENADSSSEIPLAEAGGVLGGSKTAVKSAPTPAPLPQSGKMYKDFIRPTGFANTAFLGLLNTEAFTLTQFVGQKVILINFWTTSASNALRMFPYLNAWHTKYKDDGLLIVSIHAPRFLYEQSKSVVDATLFLQNALYPVVLDNNYETWRAYGNTVWPHQYLIDINGRIAYDHPGEGAYTATELKIQELLGERAQKLGLPRETYAPPVPPKDAVSIDLARIKSPETYFGSARNNTLGNAVPLKDGNQDLEYPAIVLPNAPYFNGSWGFSKEYALNLVTGTALRYQYSAKLVHMVLSSEKLIRVKVLRDGAALSIESAGKDVRFEKGESYFFISGTRIYDIVNDQAGYGQHTLEFIIQDSGLKIYTITFG</sequence>
<feature type="domain" description="Thioredoxin" evidence="2">
    <location>
        <begin position="65"/>
        <end position="236"/>
    </location>
</feature>
<dbReference type="InterPro" id="IPR013766">
    <property type="entry name" value="Thioredoxin_domain"/>
</dbReference>
<dbReference type="GO" id="GO:0016491">
    <property type="term" value="F:oxidoreductase activity"/>
    <property type="evidence" value="ECO:0007669"/>
    <property type="project" value="InterPro"/>
</dbReference>
<evidence type="ECO:0000259" key="2">
    <source>
        <dbReference type="PROSITE" id="PS51352"/>
    </source>
</evidence>